<feature type="transmembrane region" description="Helical" evidence="5">
    <location>
        <begin position="235"/>
        <end position="252"/>
    </location>
</feature>
<dbReference type="InterPro" id="IPR000537">
    <property type="entry name" value="UbiA_prenyltransferase"/>
</dbReference>
<sequence length="386" mass="42527">MTVLSPIVRELDIFLRFSWRDWSTTIIPGSIFAIGAMPGLPILSIITNYLFLVSWLTPYIYFFNLSNQITGVDEDRINKPDRPIPSGKVTVSGAIRRWAVALSTFIGISIYEPSLLPETICWVLTVAFLCLTSEGSHWFGKNCVAMTTGTWALLSASWKAIAPATPKSNTYVCAVALWAGLITHIQDLRDIQGDAAVGRKTLPLVFGDRGSRLIITFLLLPAAYWVLWMGDIVRLAPFTLAMTHIILAYRIMQAGDARYDHKTYMFYTYIFCLILGCTSAEGLNLKDLGLISPMGLDWKGPLLDALNLQFAYMRATALCTVYDSVRSTEIGINAVGIVYSVNLSLGTCPRPVRPVIQEKTGVAKSWTITASHGGDPVDAWPDMLGG</sequence>
<gene>
    <name evidence="6" type="ORF">BD410DRAFT_857243</name>
</gene>
<protein>
    <recommendedName>
        <fullName evidence="8">UbiA prenyltransferase</fullName>
    </recommendedName>
</protein>
<evidence type="ECO:0000256" key="1">
    <source>
        <dbReference type="ARBA" id="ARBA00004141"/>
    </source>
</evidence>
<dbReference type="Proteomes" id="UP000294933">
    <property type="component" value="Unassembled WGS sequence"/>
</dbReference>
<dbReference type="InterPro" id="IPR050475">
    <property type="entry name" value="Prenyltransferase_related"/>
</dbReference>
<dbReference type="Gene3D" id="1.10.357.140">
    <property type="entry name" value="UbiA prenyltransferase"/>
    <property type="match status" value="1"/>
</dbReference>
<dbReference type="STRING" id="50990.A0A4Y7PI32"/>
<accession>A0A4Y7PI32</accession>
<dbReference type="VEuPathDB" id="FungiDB:BD410DRAFT_857243"/>
<dbReference type="PANTHER" id="PTHR42723">
    <property type="entry name" value="CHLOROPHYLL SYNTHASE"/>
    <property type="match status" value="1"/>
</dbReference>
<evidence type="ECO:0008006" key="8">
    <source>
        <dbReference type="Google" id="ProtNLM"/>
    </source>
</evidence>
<evidence type="ECO:0000313" key="6">
    <source>
        <dbReference type="EMBL" id="TDL14905.1"/>
    </source>
</evidence>
<dbReference type="PANTHER" id="PTHR42723:SF1">
    <property type="entry name" value="CHLOROPHYLL SYNTHASE, CHLOROPLASTIC"/>
    <property type="match status" value="1"/>
</dbReference>
<dbReference type="OrthoDB" id="434972at2759"/>
<feature type="transmembrane region" description="Helical" evidence="5">
    <location>
        <begin position="264"/>
        <end position="283"/>
    </location>
</feature>
<dbReference type="Pfam" id="PF01040">
    <property type="entry name" value="UbiA"/>
    <property type="match status" value="1"/>
</dbReference>
<keyword evidence="4 5" id="KW-0472">Membrane</keyword>
<dbReference type="GO" id="GO:0016765">
    <property type="term" value="F:transferase activity, transferring alkyl or aryl (other than methyl) groups"/>
    <property type="evidence" value="ECO:0007669"/>
    <property type="project" value="InterPro"/>
</dbReference>
<reference evidence="6 7" key="1">
    <citation type="submission" date="2018-06" db="EMBL/GenBank/DDBJ databases">
        <title>A transcriptomic atlas of mushroom development highlights an independent origin of complex multicellularity.</title>
        <authorList>
            <consortium name="DOE Joint Genome Institute"/>
            <person name="Krizsan K."/>
            <person name="Almasi E."/>
            <person name="Merenyi Z."/>
            <person name="Sahu N."/>
            <person name="Viragh M."/>
            <person name="Koszo T."/>
            <person name="Mondo S."/>
            <person name="Kiss B."/>
            <person name="Balint B."/>
            <person name="Kues U."/>
            <person name="Barry K."/>
            <person name="Hegedus J.C."/>
            <person name="Henrissat B."/>
            <person name="Johnson J."/>
            <person name="Lipzen A."/>
            <person name="Ohm R."/>
            <person name="Nagy I."/>
            <person name="Pangilinan J."/>
            <person name="Yan J."/>
            <person name="Xiong Y."/>
            <person name="Grigoriev I.V."/>
            <person name="Hibbett D.S."/>
            <person name="Nagy L.G."/>
        </authorList>
    </citation>
    <scope>NUCLEOTIDE SEQUENCE [LARGE SCALE GENOMIC DNA]</scope>
    <source>
        <strain evidence="6 7">SZMC22713</strain>
    </source>
</reference>
<dbReference type="CDD" id="cd13965">
    <property type="entry name" value="PT_UbiA_3"/>
    <property type="match status" value="1"/>
</dbReference>
<keyword evidence="2 5" id="KW-0812">Transmembrane</keyword>
<feature type="transmembrane region" description="Helical" evidence="5">
    <location>
        <begin position="210"/>
        <end position="229"/>
    </location>
</feature>
<dbReference type="EMBL" id="ML170301">
    <property type="protein sequence ID" value="TDL14905.1"/>
    <property type="molecule type" value="Genomic_DNA"/>
</dbReference>
<organism evidence="6 7">
    <name type="scientific">Rickenella mellea</name>
    <dbReference type="NCBI Taxonomy" id="50990"/>
    <lineage>
        <taxon>Eukaryota</taxon>
        <taxon>Fungi</taxon>
        <taxon>Dikarya</taxon>
        <taxon>Basidiomycota</taxon>
        <taxon>Agaricomycotina</taxon>
        <taxon>Agaricomycetes</taxon>
        <taxon>Hymenochaetales</taxon>
        <taxon>Rickenellaceae</taxon>
        <taxon>Rickenella</taxon>
    </lineage>
</organism>
<dbReference type="AlphaFoldDB" id="A0A4Y7PI32"/>
<name>A0A4Y7PI32_9AGAM</name>
<evidence type="ECO:0000256" key="3">
    <source>
        <dbReference type="ARBA" id="ARBA00022989"/>
    </source>
</evidence>
<evidence type="ECO:0000313" key="7">
    <source>
        <dbReference type="Proteomes" id="UP000294933"/>
    </source>
</evidence>
<dbReference type="InterPro" id="IPR044878">
    <property type="entry name" value="UbiA_sf"/>
</dbReference>
<proteinExistence type="predicted"/>
<dbReference type="Gene3D" id="1.20.120.1780">
    <property type="entry name" value="UbiA prenyltransferase"/>
    <property type="match status" value="1"/>
</dbReference>
<keyword evidence="3 5" id="KW-1133">Transmembrane helix</keyword>
<comment type="subcellular location">
    <subcellularLocation>
        <location evidence="1">Membrane</location>
        <topology evidence="1">Multi-pass membrane protein</topology>
    </subcellularLocation>
</comment>
<evidence type="ECO:0000256" key="2">
    <source>
        <dbReference type="ARBA" id="ARBA00022692"/>
    </source>
</evidence>
<keyword evidence="7" id="KW-1185">Reference proteome</keyword>
<evidence type="ECO:0000256" key="5">
    <source>
        <dbReference type="SAM" id="Phobius"/>
    </source>
</evidence>
<dbReference type="GO" id="GO:0016020">
    <property type="term" value="C:membrane"/>
    <property type="evidence" value="ECO:0007669"/>
    <property type="project" value="UniProtKB-SubCell"/>
</dbReference>
<feature type="transmembrane region" description="Helical" evidence="5">
    <location>
        <begin position="26"/>
        <end position="52"/>
    </location>
</feature>
<evidence type="ECO:0000256" key="4">
    <source>
        <dbReference type="ARBA" id="ARBA00023136"/>
    </source>
</evidence>